<keyword evidence="3" id="KW-0813">Transport</keyword>
<dbReference type="PANTHER" id="PTHR31686:SF1">
    <property type="entry name" value="SULFITE EFFLUX PUMP SSU1"/>
    <property type="match status" value="1"/>
</dbReference>
<dbReference type="PANTHER" id="PTHR31686">
    <property type="match status" value="1"/>
</dbReference>
<dbReference type="FunFam" id="1.50.10.150:FF:000004">
    <property type="entry name" value="Malic acid transporter"/>
    <property type="match status" value="1"/>
</dbReference>
<feature type="transmembrane region" description="Helical" evidence="8">
    <location>
        <begin position="263"/>
        <end position="290"/>
    </location>
</feature>
<evidence type="ECO:0000256" key="5">
    <source>
        <dbReference type="ARBA" id="ARBA00022692"/>
    </source>
</evidence>
<comment type="similarity">
    <text evidence="2">Belongs to the tellurite-resistance/dicarboxylate transporter (TDT) family.</text>
</comment>
<feature type="transmembrane region" description="Helical" evidence="8">
    <location>
        <begin position="297"/>
        <end position="316"/>
    </location>
</feature>
<feature type="transmembrane region" description="Helical" evidence="8">
    <location>
        <begin position="88"/>
        <end position="108"/>
    </location>
</feature>
<keyword evidence="6 8" id="KW-1133">Transmembrane helix</keyword>
<feature type="transmembrane region" description="Helical" evidence="8">
    <location>
        <begin position="120"/>
        <end position="139"/>
    </location>
</feature>
<feature type="transmembrane region" description="Helical" evidence="8">
    <location>
        <begin position="328"/>
        <end position="352"/>
    </location>
</feature>
<feature type="transmembrane region" description="Helical" evidence="8">
    <location>
        <begin position="183"/>
        <end position="206"/>
    </location>
</feature>
<comment type="caution">
    <text evidence="9">The sequence shown here is derived from an EMBL/GenBank/DDBJ whole genome shotgun (WGS) entry which is preliminary data.</text>
</comment>
<evidence type="ECO:0000313" key="9">
    <source>
        <dbReference type="EMBL" id="KAA8914796.1"/>
    </source>
</evidence>
<dbReference type="InterPro" id="IPR051629">
    <property type="entry name" value="Sulfite_efflux_TDT"/>
</dbReference>
<evidence type="ECO:0000256" key="4">
    <source>
        <dbReference type="ARBA" id="ARBA00022475"/>
    </source>
</evidence>
<dbReference type="InterPro" id="IPR004695">
    <property type="entry name" value="SLAC1/Mae1/Ssu1/TehA"/>
</dbReference>
<sequence length="380" mass="42512">MMDKLGRYLDYRIRNFSPAWFAANMGVGITAAILYKFPFQARWLEILGIVVWAINLGLFGLFFTMFVLRFIRYPDQFWRMLYHPGQSAFLGCLPMGYTTLINMVHYIWGHKAWVPVYVLWWISVISSLLCVWGVVFVMFSSQKRSIETLNATILLPVVTVVVSGATGGLIASAQPAGLQPSTLIVSFLIWANGQAVGLSFIAIYMYRLLVSNLQPRMITFSVLLPIGPLGQGAFGIQCIGQVVEEILKRDTNVDEAVVEAVKYGSVFIALFLVGYGTFWVVMSALTTLYLKPTQFHMSWWGLTFPLGTYVVAWYKLAEILQITTFKAIGAVFGVIVALNVVYCSIASIYYAVIKSDLFGHAEAETWPAEKSEQSSQESKV</sequence>
<dbReference type="Pfam" id="PF03595">
    <property type="entry name" value="SLAC1"/>
    <property type="match status" value="1"/>
</dbReference>
<keyword evidence="4" id="KW-1003">Cell membrane</keyword>
<dbReference type="Proteomes" id="UP000761534">
    <property type="component" value="Unassembled WGS sequence"/>
</dbReference>
<name>A0A642V5V3_9ASCO</name>
<evidence type="ECO:0000256" key="3">
    <source>
        <dbReference type="ARBA" id="ARBA00022448"/>
    </source>
</evidence>
<protein>
    <recommendedName>
        <fullName evidence="11">Sulfite efflux pump SSU1</fullName>
    </recommendedName>
</protein>
<dbReference type="GO" id="GO:0000319">
    <property type="term" value="F:sulfite transmembrane transporter activity"/>
    <property type="evidence" value="ECO:0007669"/>
    <property type="project" value="TreeGrafter"/>
</dbReference>
<dbReference type="Gene3D" id="1.50.10.150">
    <property type="entry name" value="Voltage-dependent anion channel"/>
    <property type="match status" value="1"/>
</dbReference>
<evidence type="ECO:0000256" key="8">
    <source>
        <dbReference type="SAM" id="Phobius"/>
    </source>
</evidence>
<evidence type="ECO:0000256" key="7">
    <source>
        <dbReference type="ARBA" id="ARBA00023136"/>
    </source>
</evidence>
<dbReference type="VEuPathDB" id="FungiDB:TRICI_002830"/>
<gene>
    <name evidence="9" type="ORF">TRICI_002830</name>
</gene>
<reference evidence="9" key="1">
    <citation type="journal article" date="2019" name="G3 (Bethesda)">
        <title>Genome Assemblies of Two Rare Opportunistic Yeast Pathogens: Diutina rugosa (syn. Candida rugosa) and Trichomonascus ciferrii (syn. Candida ciferrii).</title>
        <authorList>
            <person name="Mixao V."/>
            <person name="Saus E."/>
            <person name="Hansen A.P."/>
            <person name="Lass-Florl C."/>
            <person name="Gabaldon T."/>
        </authorList>
    </citation>
    <scope>NUCLEOTIDE SEQUENCE</scope>
    <source>
        <strain evidence="9">CBS 4856</strain>
    </source>
</reference>
<keyword evidence="10" id="KW-1185">Reference proteome</keyword>
<evidence type="ECO:0000256" key="2">
    <source>
        <dbReference type="ARBA" id="ARBA00008566"/>
    </source>
</evidence>
<accession>A0A642V5V3</accession>
<dbReference type="GO" id="GO:0005886">
    <property type="term" value="C:plasma membrane"/>
    <property type="evidence" value="ECO:0007669"/>
    <property type="project" value="UniProtKB-SubCell"/>
</dbReference>
<dbReference type="InterPro" id="IPR038665">
    <property type="entry name" value="Voltage-dep_anion_channel_sf"/>
</dbReference>
<dbReference type="AlphaFoldDB" id="A0A642V5V3"/>
<feature type="transmembrane region" description="Helical" evidence="8">
    <location>
        <begin position="43"/>
        <end position="68"/>
    </location>
</feature>
<dbReference type="OrthoDB" id="1099at2759"/>
<organism evidence="9 10">
    <name type="scientific">Trichomonascus ciferrii</name>
    <dbReference type="NCBI Taxonomy" id="44093"/>
    <lineage>
        <taxon>Eukaryota</taxon>
        <taxon>Fungi</taxon>
        <taxon>Dikarya</taxon>
        <taxon>Ascomycota</taxon>
        <taxon>Saccharomycotina</taxon>
        <taxon>Dipodascomycetes</taxon>
        <taxon>Dipodascales</taxon>
        <taxon>Trichomonascaceae</taxon>
        <taxon>Trichomonascus</taxon>
        <taxon>Trichomonascus ciferrii complex</taxon>
    </lineage>
</organism>
<evidence type="ECO:0000256" key="6">
    <source>
        <dbReference type="ARBA" id="ARBA00022989"/>
    </source>
</evidence>
<evidence type="ECO:0008006" key="11">
    <source>
        <dbReference type="Google" id="ProtNLM"/>
    </source>
</evidence>
<evidence type="ECO:0000313" key="10">
    <source>
        <dbReference type="Proteomes" id="UP000761534"/>
    </source>
</evidence>
<proteinExistence type="inferred from homology"/>
<dbReference type="EMBL" id="SWFS01000192">
    <property type="protein sequence ID" value="KAA8914796.1"/>
    <property type="molecule type" value="Genomic_DNA"/>
</dbReference>
<evidence type="ECO:0000256" key="1">
    <source>
        <dbReference type="ARBA" id="ARBA00004651"/>
    </source>
</evidence>
<feature type="transmembrane region" description="Helical" evidence="8">
    <location>
        <begin position="20"/>
        <end position="37"/>
    </location>
</feature>
<keyword evidence="7 8" id="KW-0472">Membrane</keyword>
<comment type="subcellular location">
    <subcellularLocation>
        <location evidence="1">Cell membrane</location>
        <topology evidence="1">Multi-pass membrane protein</topology>
    </subcellularLocation>
</comment>
<keyword evidence="5 8" id="KW-0812">Transmembrane</keyword>
<dbReference type="CDD" id="cd09318">
    <property type="entry name" value="TDT_SSU1"/>
    <property type="match status" value="1"/>
</dbReference>
<feature type="transmembrane region" description="Helical" evidence="8">
    <location>
        <begin position="151"/>
        <end position="171"/>
    </location>
</feature>